<evidence type="ECO:0000259" key="5">
    <source>
        <dbReference type="Pfam" id="PF01168"/>
    </source>
</evidence>
<keyword evidence="1 2" id="KW-0663">Pyridoxal phosphate</keyword>
<dbReference type="GO" id="GO:0030170">
    <property type="term" value="F:pyridoxal phosphate binding"/>
    <property type="evidence" value="ECO:0007669"/>
    <property type="project" value="UniProtKB-UniRule"/>
</dbReference>
<keyword evidence="7" id="KW-1185">Reference proteome</keyword>
<comment type="cofactor">
    <cofactor evidence="3">
        <name>pyridoxal 5'-phosphate</name>
        <dbReference type="ChEBI" id="CHEBI:597326"/>
    </cofactor>
</comment>
<organism evidence="6 7">
    <name type="scientific">Chroococcidiopsis cubana SAG 39.79</name>
    <dbReference type="NCBI Taxonomy" id="388085"/>
    <lineage>
        <taxon>Bacteria</taxon>
        <taxon>Bacillati</taxon>
        <taxon>Cyanobacteriota</taxon>
        <taxon>Cyanophyceae</taxon>
        <taxon>Chroococcidiopsidales</taxon>
        <taxon>Chroococcidiopsidaceae</taxon>
        <taxon>Chroococcidiopsis</taxon>
    </lineage>
</organism>
<dbReference type="CDD" id="cd00635">
    <property type="entry name" value="PLPDE_III_YBL036c_like"/>
    <property type="match status" value="1"/>
</dbReference>
<dbReference type="PANTHER" id="PTHR10146">
    <property type="entry name" value="PROLINE SYNTHETASE CO-TRANSCRIBED BACTERIAL HOMOLOG PROTEIN"/>
    <property type="match status" value="1"/>
</dbReference>
<protein>
    <recommendedName>
        <fullName evidence="2">Pyridoxal phosphate homeostasis protein</fullName>
        <shortName evidence="2">PLP homeostasis protein</shortName>
    </recommendedName>
</protein>
<feature type="domain" description="Alanine racemase N-terminal" evidence="5">
    <location>
        <begin position="3"/>
        <end position="221"/>
    </location>
</feature>
<accession>A0AB37UHX3</accession>
<comment type="function">
    <text evidence="2">Pyridoxal 5'-phosphate (PLP)-binding protein, which is involved in PLP homeostasis.</text>
</comment>
<evidence type="ECO:0000256" key="3">
    <source>
        <dbReference type="PIRSR" id="PIRSR004848-1"/>
    </source>
</evidence>
<evidence type="ECO:0000313" key="6">
    <source>
        <dbReference type="EMBL" id="RUT10982.1"/>
    </source>
</evidence>
<evidence type="ECO:0000256" key="2">
    <source>
        <dbReference type="HAMAP-Rule" id="MF_02087"/>
    </source>
</evidence>
<dbReference type="EMBL" id="RSCK01000033">
    <property type="protein sequence ID" value="RUT10982.1"/>
    <property type="molecule type" value="Genomic_DNA"/>
</dbReference>
<feature type="modified residue" description="N6-(pyridoxal phosphate)lysine" evidence="2 3">
    <location>
        <position position="27"/>
    </location>
</feature>
<dbReference type="HAMAP" id="MF_02087">
    <property type="entry name" value="PLP_homeostasis"/>
    <property type="match status" value="1"/>
</dbReference>
<proteinExistence type="inferred from homology"/>
<dbReference type="PANTHER" id="PTHR10146:SF14">
    <property type="entry name" value="PYRIDOXAL PHOSPHATE HOMEOSTASIS PROTEIN"/>
    <property type="match status" value="1"/>
</dbReference>
<dbReference type="PIRSF" id="PIRSF004848">
    <property type="entry name" value="YBL036c_PLPDEIII"/>
    <property type="match status" value="1"/>
</dbReference>
<dbReference type="Pfam" id="PF01168">
    <property type="entry name" value="Ala_racemase_N"/>
    <property type="match status" value="1"/>
</dbReference>
<comment type="caution">
    <text evidence="6">The sequence shown here is derived from an EMBL/GenBank/DDBJ whole genome shotgun (WGS) entry which is preliminary data.</text>
</comment>
<dbReference type="Proteomes" id="UP000282574">
    <property type="component" value="Unassembled WGS sequence"/>
</dbReference>
<dbReference type="InterPro" id="IPR011078">
    <property type="entry name" value="PyrdxlP_homeostasis"/>
</dbReference>
<reference evidence="6 7" key="1">
    <citation type="journal article" date="2019" name="Genome Biol. Evol.">
        <title>Day and night: Metabolic profiles and evolutionary relationships of six axenic non-marine cyanobacteria.</title>
        <authorList>
            <person name="Will S.E."/>
            <person name="Henke P."/>
            <person name="Boedeker C."/>
            <person name="Huang S."/>
            <person name="Brinkmann H."/>
            <person name="Rohde M."/>
            <person name="Jarek M."/>
            <person name="Friedl T."/>
            <person name="Seufert S."/>
            <person name="Schumacher M."/>
            <person name="Overmann J."/>
            <person name="Neumann-Schaal M."/>
            <person name="Petersen J."/>
        </authorList>
    </citation>
    <scope>NUCLEOTIDE SEQUENCE [LARGE SCALE GENOMIC DNA]</scope>
    <source>
        <strain evidence="6 7">SAG 39.79</strain>
    </source>
</reference>
<dbReference type="Gene3D" id="3.20.20.10">
    <property type="entry name" value="Alanine racemase"/>
    <property type="match status" value="1"/>
</dbReference>
<gene>
    <name evidence="6" type="ORF">DSM107010_37420</name>
</gene>
<evidence type="ECO:0000313" key="7">
    <source>
        <dbReference type="Proteomes" id="UP000282574"/>
    </source>
</evidence>
<comment type="similarity">
    <text evidence="2 4">Belongs to the pyridoxal phosphate-binding protein YggS/PROSC family.</text>
</comment>
<dbReference type="SUPFAM" id="SSF51419">
    <property type="entry name" value="PLP-binding barrel"/>
    <property type="match status" value="1"/>
</dbReference>
<dbReference type="NCBIfam" id="TIGR00044">
    <property type="entry name" value="YggS family pyridoxal phosphate-dependent enzyme"/>
    <property type="match status" value="1"/>
</dbReference>
<name>A0AB37UHX3_9CYAN</name>
<dbReference type="InterPro" id="IPR029066">
    <property type="entry name" value="PLP-binding_barrel"/>
</dbReference>
<sequence>MTNQIAERIALIRQQLPATVRLIAVTKQVSVEAMRVAYQAGIRDFGESRIQEAASKQQQLQDLPDITWHLIGSLQSNKAKRAVELFQWIHSLDSLKLAQRLDRLAQELCCRPQVCLQVKILSDPNKSGWTIPDLLASLPELNRCHNLQIEGLMAIPPLDLNDAEILNFFEQTRDLADKIRQQHWSNLQMHQLSMGMSDDYQLAVQAGATMVRLGRIIFGDRVYQGAVTSDQ</sequence>
<dbReference type="AlphaFoldDB" id="A0AB37UHX3"/>
<dbReference type="InterPro" id="IPR001608">
    <property type="entry name" value="Ala_racemase_N"/>
</dbReference>
<evidence type="ECO:0000256" key="1">
    <source>
        <dbReference type="ARBA" id="ARBA00022898"/>
    </source>
</evidence>
<evidence type="ECO:0000256" key="4">
    <source>
        <dbReference type="RuleBase" id="RU004514"/>
    </source>
</evidence>
<dbReference type="RefSeq" id="WP_106168628.1">
    <property type="nucleotide sequence ID" value="NZ_JAVKZF010000002.1"/>
</dbReference>
<dbReference type="FunFam" id="3.20.20.10:FF:000018">
    <property type="entry name" value="Pyridoxal phosphate homeostasis protein"/>
    <property type="match status" value="1"/>
</dbReference>